<evidence type="ECO:0000256" key="7">
    <source>
        <dbReference type="HAMAP-Rule" id="MF_00639"/>
    </source>
</evidence>
<dbReference type="Gene3D" id="3.40.1190.10">
    <property type="entry name" value="Mur-like, catalytic domain"/>
    <property type="match status" value="1"/>
</dbReference>
<keyword evidence="6 7" id="KW-0067">ATP-binding</keyword>
<dbReference type="Proteomes" id="UP000176222">
    <property type="component" value="Unassembled WGS sequence"/>
</dbReference>
<dbReference type="SUPFAM" id="SSF53623">
    <property type="entry name" value="MurD-like peptide ligases, catalytic domain"/>
    <property type="match status" value="1"/>
</dbReference>
<dbReference type="Gene3D" id="3.90.190.20">
    <property type="entry name" value="Mur ligase, C-terminal domain"/>
    <property type="match status" value="1"/>
</dbReference>
<dbReference type="Gene3D" id="3.40.50.720">
    <property type="entry name" value="NAD(P)-binding Rossmann-like Domain"/>
    <property type="match status" value="1"/>
</dbReference>
<dbReference type="InterPro" id="IPR013221">
    <property type="entry name" value="Mur_ligase_cen"/>
</dbReference>
<dbReference type="GO" id="GO:0009252">
    <property type="term" value="P:peptidoglycan biosynthetic process"/>
    <property type="evidence" value="ECO:0007669"/>
    <property type="project" value="UniProtKB-UniRule"/>
</dbReference>
<dbReference type="GO" id="GO:0071555">
    <property type="term" value="P:cell wall organization"/>
    <property type="evidence" value="ECO:0007669"/>
    <property type="project" value="UniProtKB-KW"/>
</dbReference>
<keyword evidence="7 8" id="KW-0133">Cell shape</keyword>
<evidence type="ECO:0000259" key="10">
    <source>
        <dbReference type="Pfam" id="PF08245"/>
    </source>
</evidence>
<comment type="pathway">
    <text evidence="2 7 8">Cell wall biogenesis; peptidoglycan biosynthesis.</text>
</comment>
<evidence type="ECO:0000256" key="2">
    <source>
        <dbReference type="ARBA" id="ARBA00004752"/>
    </source>
</evidence>
<keyword evidence="4 7" id="KW-0436">Ligase</keyword>
<evidence type="ECO:0000256" key="5">
    <source>
        <dbReference type="ARBA" id="ARBA00022741"/>
    </source>
</evidence>
<evidence type="ECO:0000313" key="12">
    <source>
        <dbReference type="Proteomes" id="UP000176222"/>
    </source>
</evidence>
<dbReference type="EC" id="6.3.2.9" evidence="7 8"/>
<keyword evidence="7 8" id="KW-0573">Peptidoglycan synthesis</keyword>
<dbReference type="AlphaFoldDB" id="A0A1G2QGL5"/>
<dbReference type="UniPathway" id="UPA00219"/>
<dbReference type="Pfam" id="PF08245">
    <property type="entry name" value="Mur_ligase_M"/>
    <property type="match status" value="1"/>
</dbReference>
<dbReference type="NCBIfam" id="TIGR01087">
    <property type="entry name" value="murD"/>
    <property type="match status" value="1"/>
</dbReference>
<feature type="domain" description="Mur ligase central" evidence="10">
    <location>
        <begin position="127"/>
        <end position="298"/>
    </location>
</feature>
<dbReference type="GO" id="GO:0008360">
    <property type="term" value="P:regulation of cell shape"/>
    <property type="evidence" value="ECO:0007669"/>
    <property type="project" value="UniProtKB-KW"/>
</dbReference>
<evidence type="ECO:0000256" key="4">
    <source>
        <dbReference type="ARBA" id="ARBA00022598"/>
    </source>
</evidence>
<dbReference type="PANTHER" id="PTHR43692">
    <property type="entry name" value="UDP-N-ACETYLMURAMOYLALANINE--D-GLUTAMATE LIGASE"/>
    <property type="match status" value="1"/>
</dbReference>
<protein>
    <recommendedName>
        <fullName evidence="7 8">UDP-N-acetylmuramoylalanine--D-glutamate ligase</fullName>
        <ecNumber evidence="7 8">6.3.2.9</ecNumber>
    </recommendedName>
    <alternativeName>
        <fullName evidence="7">D-glutamic acid-adding enzyme</fullName>
    </alternativeName>
    <alternativeName>
        <fullName evidence="7">UDP-N-acetylmuramoyl-L-alanyl-D-glutamate synthetase</fullName>
    </alternativeName>
</protein>
<dbReference type="Pfam" id="PF21799">
    <property type="entry name" value="MurD-like_N"/>
    <property type="match status" value="1"/>
</dbReference>
<dbReference type="HAMAP" id="MF_00639">
    <property type="entry name" value="MurD"/>
    <property type="match status" value="1"/>
</dbReference>
<gene>
    <name evidence="7" type="primary">murD</name>
    <name evidence="11" type="ORF">A2370_02915</name>
</gene>
<dbReference type="PANTHER" id="PTHR43692:SF1">
    <property type="entry name" value="UDP-N-ACETYLMURAMOYLALANINE--D-GLUTAMATE LIGASE"/>
    <property type="match status" value="1"/>
</dbReference>
<feature type="domain" description="Mur ligase C-terminal" evidence="9">
    <location>
        <begin position="323"/>
        <end position="438"/>
    </location>
</feature>
<dbReference type="GO" id="GO:0005737">
    <property type="term" value="C:cytoplasm"/>
    <property type="evidence" value="ECO:0007669"/>
    <property type="project" value="UniProtKB-SubCell"/>
</dbReference>
<comment type="subcellular location">
    <subcellularLocation>
        <location evidence="1 7 8">Cytoplasm</location>
    </subcellularLocation>
</comment>
<keyword evidence="7 8" id="KW-0131">Cell cycle</keyword>
<dbReference type="GO" id="GO:0005524">
    <property type="term" value="F:ATP binding"/>
    <property type="evidence" value="ECO:0007669"/>
    <property type="project" value="UniProtKB-UniRule"/>
</dbReference>
<dbReference type="STRING" id="1802436.A2370_02915"/>
<dbReference type="GO" id="GO:0008764">
    <property type="term" value="F:UDP-N-acetylmuramoylalanine-D-glutamate ligase activity"/>
    <property type="evidence" value="ECO:0007669"/>
    <property type="project" value="UniProtKB-UniRule"/>
</dbReference>
<evidence type="ECO:0000313" key="11">
    <source>
        <dbReference type="EMBL" id="OHA59111.1"/>
    </source>
</evidence>
<keyword evidence="7 8" id="KW-0961">Cell wall biogenesis/degradation</keyword>
<evidence type="ECO:0000256" key="8">
    <source>
        <dbReference type="RuleBase" id="RU003664"/>
    </source>
</evidence>
<comment type="caution">
    <text evidence="11">The sequence shown here is derived from an EMBL/GenBank/DDBJ whole genome shotgun (WGS) entry which is preliminary data.</text>
</comment>
<dbReference type="Pfam" id="PF02875">
    <property type="entry name" value="Mur_ligase_C"/>
    <property type="match status" value="1"/>
</dbReference>
<keyword evidence="7 8" id="KW-0132">Cell division</keyword>
<dbReference type="SUPFAM" id="SSF53244">
    <property type="entry name" value="MurD-like peptide ligases, peptide-binding domain"/>
    <property type="match status" value="1"/>
</dbReference>
<comment type="catalytic activity">
    <reaction evidence="7 8">
        <text>UDP-N-acetyl-alpha-D-muramoyl-L-alanine + D-glutamate + ATP = UDP-N-acetyl-alpha-D-muramoyl-L-alanyl-D-glutamate + ADP + phosphate + H(+)</text>
        <dbReference type="Rhea" id="RHEA:16429"/>
        <dbReference type="ChEBI" id="CHEBI:15378"/>
        <dbReference type="ChEBI" id="CHEBI:29986"/>
        <dbReference type="ChEBI" id="CHEBI:30616"/>
        <dbReference type="ChEBI" id="CHEBI:43474"/>
        <dbReference type="ChEBI" id="CHEBI:83898"/>
        <dbReference type="ChEBI" id="CHEBI:83900"/>
        <dbReference type="ChEBI" id="CHEBI:456216"/>
        <dbReference type="EC" id="6.3.2.9"/>
    </reaction>
</comment>
<keyword evidence="5 7" id="KW-0547">Nucleotide-binding</keyword>
<comment type="function">
    <text evidence="7 8">Cell wall formation. Catalyzes the addition of glutamate to the nucleotide precursor UDP-N-acetylmuramoyl-L-alanine (UMA).</text>
</comment>
<accession>A0A1G2QGL5</accession>
<dbReference type="InterPro" id="IPR005762">
    <property type="entry name" value="MurD"/>
</dbReference>
<evidence type="ECO:0000259" key="9">
    <source>
        <dbReference type="Pfam" id="PF02875"/>
    </source>
</evidence>
<dbReference type="InterPro" id="IPR036565">
    <property type="entry name" value="Mur-like_cat_sf"/>
</dbReference>
<dbReference type="EMBL" id="MHTH01000005">
    <property type="protein sequence ID" value="OHA59111.1"/>
    <property type="molecule type" value="Genomic_DNA"/>
</dbReference>
<feature type="binding site" evidence="7">
    <location>
        <begin position="129"/>
        <end position="135"/>
    </location>
    <ligand>
        <name>ATP</name>
        <dbReference type="ChEBI" id="CHEBI:30616"/>
    </ligand>
</feature>
<dbReference type="SUPFAM" id="SSF51984">
    <property type="entry name" value="MurCD N-terminal domain"/>
    <property type="match status" value="1"/>
</dbReference>
<name>A0A1G2QGL5_9BACT</name>
<reference evidence="11 12" key="1">
    <citation type="journal article" date="2016" name="Nat. Commun.">
        <title>Thousands of microbial genomes shed light on interconnected biogeochemical processes in an aquifer system.</title>
        <authorList>
            <person name="Anantharaman K."/>
            <person name="Brown C.T."/>
            <person name="Hug L.A."/>
            <person name="Sharon I."/>
            <person name="Castelle C.J."/>
            <person name="Probst A.J."/>
            <person name="Thomas B.C."/>
            <person name="Singh A."/>
            <person name="Wilkins M.J."/>
            <person name="Karaoz U."/>
            <person name="Brodie E.L."/>
            <person name="Williams K.H."/>
            <person name="Hubbard S.S."/>
            <person name="Banfield J.F."/>
        </authorList>
    </citation>
    <scope>NUCLEOTIDE SEQUENCE [LARGE SCALE GENOMIC DNA]</scope>
</reference>
<evidence type="ECO:0000256" key="3">
    <source>
        <dbReference type="ARBA" id="ARBA00022490"/>
    </source>
</evidence>
<dbReference type="GO" id="GO:0051301">
    <property type="term" value="P:cell division"/>
    <property type="evidence" value="ECO:0007669"/>
    <property type="project" value="UniProtKB-KW"/>
</dbReference>
<organism evidence="11 12">
    <name type="scientific">Candidatus Vogelbacteria bacterium RIFOXYB1_FULL_42_16</name>
    <dbReference type="NCBI Taxonomy" id="1802436"/>
    <lineage>
        <taxon>Bacteria</taxon>
        <taxon>Candidatus Vogeliibacteriota</taxon>
    </lineage>
</organism>
<dbReference type="InterPro" id="IPR004101">
    <property type="entry name" value="Mur_ligase_C"/>
</dbReference>
<keyword evidence="3 7" id="KW-0963">Cytoplasm</keyword>
<proteinExistence type="inferred from homology"/>
<comment type="similarity">
    <text evidence="7">Belongs to the MurCDEF family.</text>
</comment>
<evidence type="ECO:0000256" key="1">
    <source>
        <dbReference type="ARBA" id="ARBA00004496"/>
    </source>
</evidence>
<evidence type="ECO:0000256" key="6">
    <source>
        <dbReference type="ARBA" id="ARBA00022840"/>
    </source>
</evidence>
<dbReference type="InterPro" id="IPR036615">
    <property type="entry name" value="Mur_ligase_C_dom_sf"/>
</dbReference>
<sequence length="464" mass="50839">MLKQFKKYTKNKKVTVMGLGLLGRGIGVVKFLAECGADLIVTDLKTEEQLASALKPLAKYKNIKYVLGEHRLADFANRDLIIRAANVPMDSIFLAEARKNNIPIEQDASLFVKFVKLHLPKVKIVGVTGTRGKTTVTMLLADILKSAFGDQNVHLGGNIRGLATLPLVKKIKDTDTVLMELDSWQLNSFSPSVRGLSGGPEEGISPHVSVFTNLLVDHQNYYKNSMELYFADKANIYRYQKTGDVIVAGKEIAKKIKNQRSKIKNGGKLIEVNAKNFPVGWKTKLLGEHNLFNTALAVEAARALGVKEAVIKKAVANFAGVPGRLEFVREVKSVKYYNDTTATTPDGVMAALEALKKYQGQIILLGGGADKELTYGDYAKVVKKTVKALALFKGAATDKIITALGKNKIPFEVFDNMKSAFAWAKLQANRGDVVLLSPGAASFGVFKNEYDRGDQFVSLVKKIK</sequence>